<dbReference type="InterPro" id="IPR002890">
    <property type="entry name" value="MG2"/>
</dbReference>
<dbReference type="Pfam" id="PF00207">
    <property type="entry name" value="A2M"/>
    <property type="match status" value="1"/>
</dbReference>
<keyword evidence="13" id="KW-1185">Reference proteome</keyword>
<dbReference type="GO" id="GO:0004867">
    <property type="term" value="F:serine-type endopeptidase inhibitor activity"/>
    <property type="evidence" value="ECO:0007669"/>
    <property type="project" value="UniProtKB-KW"/>
</dbReference>
<name>A0AAV7P1T6_PLEWA</name>
<keyword evidence="5" id="KW-0732">Signal</keyword>
<evidence type="ECO:0000256" key="7">
    <source>
        <dbReference type="ARBA" id="ARBA00023157"/>
    </source>
</evidence>
<dbReference type="Pfam" id="PF01835">
    <property type="entry name" value="MG2"/>
    <property type="match status" value="1"/>
</dbReference>
<dbReference type="SUPFAM" id="SSF48239">
    <property type="entry name" value="Terpenoid cyclases/Protein prenyltransferases"/>
    <property type="match status" value="1"/>
</dbReference>
<dbReference type="InterPro" id="IPR011625">
    <property type="entry name" value="A2M_N_BRD"/>
</dbReference>
<dbReference type="InterPro" id="IPR008930">
    <property type="entry name" value="Terpenoid_cyclase/PrenylTrfase"/>
</dbReference>
<keyword evidence="6" id="KW-0722">Serine protease inhibitor</keyword>
<sequence>MRRHPSFYSLFGGDEFSWGSSPSAPYYAVLIPAEIHFPHTERACVHLTSLNETAHLTVTLHLQQVNLTLLEEKVQPTTYFKCVSFQVPLPAGGSEEVGHVGISVECEGHRLKNKKKVLLRTVKSGTFLQTDKAVYKPGQTVKFRIVTLNEDFSAENKPYSLVQIQDPNSNRIGQWLEVVPKQGIVDLSFPLSSEPPQGTYVIKVGNDFQHTFTVEEYVLPRFEVQIELPKVVTILDEHLKMTLCGRYTYGKPVQGQYSATVCYRKLFYYHWISSDSDLCMAMTGQLERTGCFSKKVKLDFFNMTPKSYMMTFDVVGSVTEDDTDVTLSGFKSCQISSDIATVMFEETDEYYKKGIPYTGWMKLASADGTPIKDQTVYLFTDWGSQRLNQSYETDDSGRAFFSLDTSDWSYSVNLRGSFKLEQQHWDYGKVVPRYQDAYLWLKPFYSKSKSFLKIHSVRGQLPCGHTQDVQVDYIIQRNELHEDAEHMDLHYVVSSRAGIIHEGTKKIAVDKEQVLKGTYSIELPVSTDWAPATKVFVYTIFEDGEVAAATTNLNVVKCFKNEVTLGFSQEEALPGADISLHLHSAAGSLCAVRAVDKSTVLMKPEEELTRDKVFNMIRPGYFGGYPYQTEDQVEMHCPGLPFFPGIMPRPFDFVRPSLSRRRRSIMPWRPQRDPDVYSLVQAMGIKMITNANIRQPVKCPAHPVYRHRHFGHPGAPAGGGVAGIGLTHSGTMVFNSLPESVPRQADFLPDSQPKVEEQVRKHFPETWIWDLTAVGESGTATVPVTVPDTITDWVTGTFCLADIGFGMSSPVTLRAFKPFFVDLSLPYSVVRGETFVLKATIFNYLKEPIQIQIQLLKSEEFKMEAHPESKYTGCLGASEGKTFSWSVTPLKLGEVNLTITTEALDSKEACGNEITVTPSEGRIDTVIKPILVKPGGVLKEKAHSSLLCAQGDGEASEVISLKLPENILKDSERAHVSALGDIMGTALQNIDRLLTMPYGCGEQNMVKFAPNIYIMQYLRKTNQMTPEIKEKAVEYLKSGYQRQLNYKHDDGSYSAFGKSDQEGNTWLTAFVMKSFSQARYDIYVDKVYIDQALKYLKEHQLESGCFNSSGKLLNNALKGGVEDNLSLSAYITAAMLELGRNDTDSTVKRALACLKDSLPTVTNTYTLALMAYTFTLADYKEARDKVIAELNEQAIKSEGQIHWERKDKPKQEDVPYWYQAPSAEVEMTSYVLLAYMSQDHVSKEDIGTASQIVSWLSKQQNPYGGFSSTQDTVVALNGLAIYAGATFSEKGDVTVTVKIGDEIKQQFHVHNKNRLLLQQAPLTKVPGEYTISAAGKGCVYVQTTLRYNIPPPKSEATFKLAITTDPESCTEAAKSMFTVTVTASYIGNRETSNMALIVVDMVSGFIPVKSSVRELEGKKDVKKVEIKPDQVTIYLDQLDKTPHRFSFSLEQDNEVKDMKPATVTVYDYYEKGEKSC</sequence>
<dbReference type="Gene3D" id="2.60.40.690">
    <property type="entry name" value="Alpha-macroglobulin, receptor-binding domain"/>
    <property type="match status" value="1"/>
</dbReference>
<dbReference type="InterPro" id="IPR047565">
    <property type="entry name" value="Alpha-macroglob_thiol-ester_cl"/>
</dbReference>
<dbReference type="Pfam" id="PF07703">
    <property type="entry name" value="A2M_BRD"/>
    <property type="match status" value="1"/>
</dbReference>
<keyword evidence="4" id="KW-0646">Protease inhibitor</keyword>
<evidence type="ECO:0000256" key="3">
    <source>
        <dbReference type="ARBA" id="ARBA00022525"/>
    </source>
</evidence>
<dbReference type="InterPro" id="IPR041555">
    <property type="entry name" value="MG3"/>
</dbReference>
<dbReference type="Gene3D" id="2.60.40.1940">
    <property type="match status" value="1"/>
</dbReference>
<comment type="similarity">
    <text evidence="2">Belongs to the protease inhibitor I39 (alpha-2-macroglobulin) family.</text>
</comment>
<dbReference type="PROSITE" id="PS00477">
    <property type="entry name" value="ALPHA_2_MACROGLOBULIN"/>
    <property type="match status" value="1"/>
</dbReference>
<dbReference type="SMART" id="SM01419">
    <property type="entry name" value="Thiol-ester_cl"/>
    <property type="match status" value="1"/>
</dbReference>
<dbReference type="Gene3D" id="2.60.120.1540">
    <property type="match status" value="1"/>
</dbReference>
<dbReference type="InterPro" id="IPR009048">
    <property type="entry name" value="A-macroglobulin_rcpt-bd"/>
</dbReference>
<accession>A0AAV7P1T6</accession>
<dbReference type="Pfam" id="PF07678">
    <property type="entry name" value="TED_complement"/>
    <property type="match status" value="1"/>
</dbReference>
<evidence type="ECO:0000259" key="11">
    <source>
        <dbReference type="SMART" id="SM01361"/>
    </source>
</evidence>
<reference evidence="12" key="1">
    <citation type="journal article" date="2022" name="bioRxiv">
        <title>Sequencing and chromosome-scale assembly of the giantPleurodeles waltlgenome.</title>
        <authorList>
            <person name="Brown T."/>
            <person name="Elewa A."/>
            <person name="Iarovenko S."/>
            <person name="Subramanian E."/>
            <person name="Araus A.J."/>
            <person name="Petzold A."/>
            <person name="Susuki M."/>
            <person name="Suzuki K.-i.T."/>
            <person name="Hayashi T."/>
            <person name="Toyoda A."/>
            <person name="Oliveira C."/>
            <person name="Osipova E."/>
            <person name="Leigh N.D."/>
            <person name="Simon A."/>
            <person name="Yun M.H."/>
        </authorList>
    </citation>
    <scope>NUCLEOTIDE SEQUENCE</scope>
    <source>
        <strain evidence="12">20211129_DDA</strain>
        <tissue evidence="12">Liver</tissue>
    </source>
</reference>
<proteinExistence type="inferred from homology"/>
<dbReference type="Pfam" id="PF17791">
    <property type="entry name" value="MG3"/>
    <property type="match status" value="1"/>
</dbReference>
<dbReference type="Proteomes" id="UP001066276">
    <property type="component" value="Chromosome 7"/>
</dbReference>
<protein>
    <recommendedName>
        <fullName evidence="14">Alpha-2-macroglobulin-like protein 1</fullName>
    </recommendedName>
</protein>
<evidence type="ECO:0000259" key="9">
    <source>
        <dbReference type="SMART" id="SM01359"/>
    </source>
</evidence>
<dbReference type="Pfam" id="PF17789">
    <property type="entry name" value="MG4"/>
    <property type="match status" value="1"/>
</dbReference>
<gene>
    <name evidence="12" type="ORF">NDU88_000756</name>
</gene>
<dbReference type="InterPro" id="IPR014756">
    <property type="entry name" value="Ig_E-set"/>
</dbReference>
<dbReference type="Gene3D" id="2.20.130.20">
    <property type="match status" value="1"/>
</dbReference>
<dbReference type="Pfam" id="PF07677">
    <property type="entry name" value="A2M_recep"/>
    <property type="match status" value="1"/>
</dbReference>
<dbReference type="PANTHER" id="PTHR11412:SF182">
    <property type="entry name" value="ALPHA-2-MACROGLOBULIN-LIKE PROTEIN 1"/>
    <property type="match status" value="1"/>
</dbReference>
<keyword evidence="3" id="KW-0964">Secreted</keyword>
<dbReference type="InterPro" id="IPR019742">
    <property type="entry name" value="MacrogloblnA2_CS"/>
</dbReference>
<dbReference type="InterPro" id="IPR041813">
    <property type="entry name" value="A2M_TED"/>
</dbReference>
<dbReference type="SMART" id="SM01361">
    <property type="entry name" value="A2M_recep"/>
    <property type="match status" value="1"/>
</dbReference>
<dbReference type="Gene3D" id="2.60.40.10">
    <property type="entry name" value="Immunoglobulins"/>
    <property type="match status" value="2"/>
</dbReference>
<evidence type="ECO:0000256" key="6">
    <source>
        <dbReference type="ARBA" id="ARBA00022900"/>
    </source>
</evidence>
<dbReference type="SMART" id="SM01360">
    <property type="entry name" value="A2M"/>
    <property type="match status" value="1"/>
</dbReference>
<keyword evidence="7" id="KW-1015">Disulfide bond</keyword>
<evidence type="ECO:0000256" key="4">
    <source>
        <dbReference type="ARBA" id="ARBA00022690"/>
    </source>
</evidence>
<evidence type="ECO:0000313" key="13">
    <source>
        <dbReference type="Proteomes" id="UP001066276"/>
    </source>
</evidence>
<feature type="domain" description="Alpha-2-macroglobulin" evidence="10">
    <location>
        <begin position="766"/>
        <end position="855"/>
    </location>
</feature>
<evidence type="ECO:0000256" key="1">
    <source>
        <dbReference type="ARBA" id="ARBA00004613"/>
    </source>
</evidence>
<dbReference type="Gene3D" id="2.60.40.1930">
    <property type="match status" value="2"/>
</dbReference>
<dbReference type="SMART" id="SM01359">
    <property type="entry name" value="A2M_N_2"/>
    <property type="match status" value="1"/>
</dbReference>
<evidence type="ECO:0000256" key="8">
    <source>
        <dbReference type="ARBA" id="ARBA00023180"/>
    </source>
</evidence>
<dbReference type="InterPro" id="IPR013783">
    <property type="entry name" value="Ig-like_fold"/>
</dbReference>
<dbReference type="InterPro" id="IPR040839">
    <property type="entry name" value="MG4"/>
</dbReference>
<dbReference type="InterPro" id="IPR001599">
    <property type="entry name" value="Macroglobln_a2"/>
</dbReference>
<keyword evidence="8" id="KW-0325">Glycoprotein</keyword>
<dbReference type="SUPFAM" id="SSF81296">
    <property type="entry name" value="E set domains"/>
    <property type="match status" value="1"/>
</dbReference>
<evidence type="ECO:0000256" key="2">
    <source>
        <dbReference type="ARBA" id="ARBA00010952"/>
    </source>
</evidence>
<dbReference type="PANTHER" id="PTHR11412">
    <property type="entry name" value="MACROGLOBULIN / COMPLEMENT"/>
    <property type="match status" value="1"/>
</dbReference>
<dbReference type="CDD" id="cd02897">
    <property type="entry name" value="A2M_2"/>
    <property type="match status" value="1"/>
</dbReference>
<feature type="domain" description="Alpha-2-macroglobulin bait region" evidence="9">
    <location>
        <begin position="452"/>
        <end position="602"/>
    </location>
</feature>
<evidence type="ECO:0000313" key="12">
    <source>
        <dbReference type="EMBL" id="KAJ1122258.1"/>
    </source>
</evidence>
<feature type="domain" description="Alpha-macroglobulin receptor-binding" evidence="11">
    <location>
        <begin position="1392"/>
        <end position="1475"/>
    </location>
</feature>
<evidence type="ECO:0000259" key="10">
    <source>
        <dbReference type="SMART" id="SM01360"/>
    </source>
</evidence>
<dbReference type="InterPro" id="IPR036595">
    <property type="entry name" value="A-macroglobulin_rcpt-bd_sf"/>
</dbReference>
<dbReference type="GO" id="GO:0005615">
    <property type="term" value="C:extracellular space"/>
    <property type="evidence" value="ECO:0007669"/>
    <property type="project" value="InterPro"/>
</dbReference>
<dbReference type="FunFam" id="1.50.10.20:FF:000001">
    <property type="entry name" value="CD109 isoform 1"/>
    <property type="match status" value="1"/>
</dbReference>
<organism evidence="12 13">
    <name type="scientific">Pleurodeles waltl</name>
    <name type="common">Iberian ribbed newt</name>
    <dbReference type="NCBI Taxonomy" id="8319"/>
    <lineage>
        <taxon>Eukaryota</taxon>
        <taxon>Metazoa</taxon>
        <taxon>Chordata</taxon>
        <taxon>Craniata</taxon>
        <taxon>Vertebrata</taxon>
        <taxon>Euteleostomi</taxon>
        <taxon>Amphibia</taxon>
        <taxon>Batrachia</taxon>
        <taxon>Caudata</taxon>
        <taxon>Salamandroidea</taxon>
        <taxon>Salamandridae</taxon>
        <taxon>Pleurodelinae</taxon>
        <taxon>Pleurodeles</taxon>
    </lineage>
</organism>
<dbReference type="EMBL" id="JANPWB010000011">
    <property type="protein sequence ID" value="KAJ1122258.1"/>
    <property type="molecule type" value="Genomic_DNA"/>
</dbReference>
<evidence type="ECO:0008006" key="14">
    <source>
        <dbReference type="Google" id="ProtNLM"/>
    </source>
</evidence>
<dbReference type="InterPro" id="IPR011626">
    <property type="entry name" value="Alpha-macroglobulin_TED"/>
</dbReference>
<evidence type="ECO:0000256" key="5">
    <source>
        <dbReference type="ARBA" id="ARBA00022729"/>
    </source>
</evidence>
<dbReference type="Gene3D" id="1.50.10.20">
    <property type="match status" value="1"/>
</dbReference>
<dbReference type="FunFam" id="2.60.40.1930:FF:000001">
    <property type="entry name" value="CD109 isoform 3"/>
    <property type="match status" value="1"/>
</dbReference>
<comment type="caution">
    <text evidence="12">The sequence shown here is derived from an EMBL/GenBank/DDBJ whole genome shotgun (WGS) entry which is preliminary data.</text>
</comment>
<dbReference type="SUPFAM" id="SSF49410">
    <property type="entry name" value="Alpha-macroglobulin receptor domain"/>
    <property type="match status" value="1"/>
</dbReference>
<comment type="subcellular location">
    <subcellularLocation>
        <location evidence="1">Secreted</location>
    </subcellularLocation>
</comment>
<dbReference type="InterPro" id="IPR050473">
    <property type="entry name" value="A2M/Complement_sys"/>
</dbReference>